<dbReference type="EMBL" id="JABEMA010000002">
    <property type="protein sequence ID" value="NNH21558.1"/>
    <property type="molecule type" value="Genomic_DNA"/>
</dbReference>
<reference evidence="5 6" key="1">
    <citation type="submission" date="2020-05" db="EMBL/GenBank/DDBJ databases">
        <title>MicrobeNet Type strains.</title>
        <authorList>
            <person name="Nicholson A.C."/>
        </authorList>
    </citation>
    <scope>NUCLEOTIDE SEQUENCE [LARGE SCALE GENOMIC DNA]</scope>
    <source>
        <strain evidence="5 6">JCM 14547</strain>
    </source>
</reference>
<dbReference type="PANTHER" id="PTHR30146">
    <property type="entry name" value="LACI-RELATED TRANSCRIPTIONAL REPRESSOR"/>
    <property type="match status" value="1"/>
</dbReference>
<comment type="caution">
    <text evidence="5">The sequence shown here is derived from an EMBL/GenBank/DDBJ whole genome shotgun (WGS) entry which is preliminary data.</text>
</comment>
<evidence type="ECO:0000313" key="6">
    <source>
        <dbReference type="Proteomes" id="UP000555552"/>
    </source>
</evidence>
<dbReference type="GO" id="GO:0000976">
    <property type="term" value="F:transcription cis-regulatory region binding"/>
    <property type="evidence" value="ECO:0007669"/>
    <property type="project" value="TreeGrafter"/>
</dbReference>
<keyword evidence="6" id="KW-1185">Reference proteome</keyword>
<protein>
    <submittedName>
        <fullName evidence="5">LacI family DNA-binding transcriptional regulator</fullName>
    </submittedName>
</protein>
<dbReference type="SMART" id="SM00354">
    <property type="entry name" value="HTH_LACI"/>
    <property type="match status" value="1"/>
</dbReference>
<organism evidence="5 6">
    <name type="scientific">Pseudokineococcus marinus</name>
    <dbReference type="NCBI Taxonomy" id="351215"/>
    <lineage>
        <taxon>Bacteria</taxon>
        <taxon>Bacillati</taxon>
        <taxon>Actinomycetota</taxon>
        <taxon>Actinomycetes</taxon>
        <taxon>Kineosporiales</taxon>
        <taxon>Kineosporiaceae</taxon>
        <taxon>Pseudokineococcus</taxon>
    </lineage>
</organism>
<dbReference type="InterPro" id="IPR000843">
    <property type="entry name" value="HTH_LacI"/>
</dbReference>
<dbReference type="InterPro" id="IPR010982">
    <property type="entry name" value="Lambda_DNA-bd_dom_sf"/>
</dbReference>
<evidence type="ECO:0000313" key="5">
    <source>
        <dbReference type="EMBL" id="NNH21558.1"/>
    </source>
</evidence>
<keyword evidence="1" id="KW-0805">Transcription regulation</keyword>
<dbReference type="CDD" id="cd06267">
    <property type="entry name" value="PBP1_LacI_sugar_binding-like"/>
    <property type="match status" value="1"/>
</dbReference>
<proteinExistence type="predicted"/>
<dbReference type="SUPFAM" id="SSF47413">
    <property type="entry name" value="lambda repressor-like DNA-binding domains"/>
    <property type="match status" value="1"/>
</dbReference>
<dbReference type="PANTHER" id="PTHR30146:SF109">
    <property type="entry name" value="HTH-TYPE TRANSCRIPTIONAL REGULATOR GALS"/>
    <property type="match status" value="1"/>
</dbReference>
<dbReference type="PROSITE" id="PS50932">
    <property type="entry name" value="HTH_LACI_2"/>
    <property type="match status" value="1"/>
</dbReference>
<sequence>MAITRADVARTAGVSPAVVSYVLNNGPRPVSASARERVEEAVQQLGYRPNRLARALRANRSRSIGMLMPDHVNPHFAELAQAVEDEAFARDQVLLFGTTSNAAEHEGTHLRALLDHQVDGLLLISSLQHPDTSGLEGAGMPTVLLDRAPAGSRDSTVAIDNRGAALTAARHLLSHGRVRPAAVLGPRGISAVVERQAGWAEALGEAGLEEVVPPEHEPFSREGGHAAAQRLLQRPPEQRPDALFVASDAQAIGAVRACHDLGLRVPEDVALVSIDGSSAGRFMTPSITSVVQDVAEIARVAVATLLERIEHPDAPAVHEVLGAELRLGESCGCGRDGA</sequence>
<accession>A0A849BVG9</accession>
<evidence type="ECO:0000256" key="2">
    <source>
        <dbReference type="ARBA" id="ARBA00023125"/>
    </source>
</evidence>
<gene>
    <name evidence="5" type="ORF">HLB09_00355</name>
</gene>
<dbReference type="AlphaFoldDB" id="A0A849BVG9"/>
<dbReference type="Pfam" id="PF00356">
    <property type="entry name" value="LacI"/>
    <property type="match status" value="1"/>
</dbReference>
<evidence type="ECO:0000259" key="4">
    <source>
        <dbReference type="PROSITE" id="PS50932"/>
    </source>
</evidence>
<dbReference type="Proteomes" id="UP000555552">
    <property type="component" value="Unassembled WGS sequence"/>
</dbReference>
<evidence type="ECO:0000256" key="1">
    <source>
        <dbReference type="ARBA" id="ARBA00023015"/>
    </source>
</evidence>
<dbReference type="CDD" id="cd01392">
    <property type="entry name" value="HTH_LacI"/>
    <property type="match status" value="1"/>
</dbReference>
<dbReference type="Gene3D" id="3.40.50.2300">
    <property type="match status" value="2"/>
</dbReference>
<feature type="domain" description="HTH lacI-type" evidence="4">
    <location>
        <begin position="3"/>
        <end position="58"/>
    </location>
</feature>
<dbReference type="InterPro" id="IPR028082">
    <property type="entry name" value="Peripla_BP_I"/>
</dbReference>
<dbReference type="SUPFAM" id="SSF53822">
    <property type="entry name" value="Periplasmic binding protein-like I"/>
    <property type="match status" value="1"/>
</dbReference>
<dbReference type="GO" id="GO:0003700">
    <property type="term" value="F:DNA-binding transcription factor activity"/>
    <property type="evidence" value="ECO:0007669"/>
    <property type="project" value="TreeGrafter"/>
</dbReference>
<dbReference type="Gene3D" id="1.10.260.40">
    <property type="entry name" value="lambda repressor-like DNA-binding domains"/>
    <property type="match status" value="1"/>
</dbReference>
<dbReference type="RefSeq" id="WP_171201422.1">
    <property type="nucleotide sequence ID" value="NZ_BAAANP010000002.1"/>
</dbReference>
<dbReference type="InterPro" id="IPR046335">
    <property type="entry name" value="LacI/GalR-like_sensor"/>
</dbReference>
<keyword evidence="3" id="KW-0804">Transcription</keyword>
<keyword evidence="2 5" id="KW-0238">DNA-binding</keyword>
<name>A0A849BVG9_9ACTN</name>
<evidence type="ECO:0000256" key="3">
    <source>
        <dbReference type="ARBA" id="ARBA00023163"/>
    </source>
</evidence>
<dbReference type="Pfam" id="PF13377">
    <property type="entry name" value="Peripla_BP_3"/>
    <property type="match status" value="1"/>
</dbReference>